<protein>
    <recommendedName>
        <fullName evidence="4">DUF4283 domain-containing protein</fullName>
    </recommendedName>
</protein>
<dbReference type="AlphaFoldDB" id="A0AAV3RVY1"/>
<proteinExistence type="predicted"/>
<gene>
    <name evidence="2" type="ORF">LIER_32546</name>
</gene>
<evidence type="ECO:0000313" key="2">
    <source>
        <dbReference type="EMBL" id="GAA0185258.1"/>
    </source>
</evidence>
<evidence type="ECO:0008006" key="4">
    <source>
        <dbReference type="Google" id="ProtNLM"/>
    </source>
</evidence>
<keyword evidence="3" id="KW-1185">Reference proteome</keyword>
<reference evidence="2 3" key="1">
    <citation type="submission" date="2024-01" db="EMBL/GenBank/DDBJ databases">
        <title>The complete chloroplast genome sequence of Lithospermum erythrorhizon: insights into the phylogenetic relationship among Boraginaceae species and the maternal lineages of purple gromwells.</title>
        <authorList>
            <person name="Okada T."/>
            <person name="Watanabe K."/>
        </authorList>
    </citation>
    <scope>NUCLEOTIDE SEQUENCE [LARGE SCALE GENOMIC DNA]</scope>
</reference>
<sequence length="371" mass="41991">MDFVMQNNPLNVNGGLLVLDFWTPNLVFQTFRVNDIEIWMQIHGIPAEYFGEETVQNMAHAVGDVIGVEWNSNAALAREYIRVKVRLPLLAPVVPGAFLRTVEGQRVWVYFKNTVLANNNDHGDELMMDNDGPVVAPTDDLQPQNWLQAQDGNDENHSEADEDENPENEDENEDEESGTHTEHSTDDDDNDGSPPTGMRAIRVEEDEESDPEGEDLNYLLHSPISATTPAQEPDVEAHNEQADANLAATLQELLEDSDNELGDNDRLSFTEISQRLGEPDNRWIASLSLYIYIYTLTLEQILDIHLNFIMQTSFDEDENPPHEPATLDDLNTRKEPWNKEWLKQETATQAHVSKYPGISSEEAGIMYNRFA</sequence>
<evidence type="ECO:0000256" key="1">
    <source>
        <dbReference type="SAM" id="MobiDB-lite"/>
    </source>
</evidence>
<dbReference type="EMBL" id="BAABME010012558">
    <property type="protein sequence ID" value="GAA0185258.1"/>
    <property type="molecule type" value="Genomic_DNA"/>
</dbReference>
<dbReference type="PANTHER" id="PTHR31286:SF180">
    <property type="entry name" value="OS10G0362600 PROTEIN"/>
    <property type="match status" value="1"/>
</dbReference>
<dbReference type="Proteomes" id="UP001454036">
    <property type="component" value="Unassembled WGS sequence"/>
</dbReference>
<comment type="caution">
    <text evidence="2">The sequence shown here is derived from an EMBL/GenBank/DDBJ whole genome shotgun (WGS) entry which is preliminary data.</text>
</comment>
<dbReference type="PANTHER" id="PTHR31286">
    <property type="entry name" value="GLYCINE-RICH CELL WALL STRUCTURAL PROTEIN 1.8-LIKE"/>
    <property type="match status" value="1"/>
</dbReference>
<evidence type="ECO:0000313" key="3">
    <source>
        <dbReference type="Proteomes" id="UP001454036"/>
    </source>
</evidence>
<accession>A0AAV3RVY1</accession>
<name>A0AAV3RVY1_LITER</name>
<dbReference type="InterPro" id="IPR040256">
    <property type="entry name" value="At4g02000-like"/>
</dbReference>
<feature type="compositionally biased region" description="Acidic residues" evidence="1">
    <location>
        <begin position="160"/>
        <end position="176"/>
    </location>
</feature>
<organism evidence="2 3">
    <name type="scientific">Lithospermum erythrorhizon</name>
    <name type="common">Purple gromwell</name>
    <name type="synonym">Lithospermum officinale var. erythrorhizon</name>
    <dbReference type="NCBI Taxonomy" id="34254"/>
    <lineage>
        <taxon>Eukaryota</taxon>
        <taxon>Viridiplantae</taxon>
        <taxon>Streptophyta</taxon>
        <taxon>Embryophyta</taxon>
        <taxon>Tracheophyta</taxon>
        <taxon>Spermatophyta</taxon>
        <taxon>Magnoliopsida</taxon>
        <taxon>eudicotyledons</taxon>
        <taxon>Gunneridae</taxon>
        <taxon>Pentapetalae</taxon>
        <taxon>asterids</taxon>
        <taxon>lamiids</taxon>
        <taxon>Boraginales</taxon>
        <taxon>Boraginaceae</taxon>
        <taxon>Boraginoideae</taxon>
        <taxon>Lithospermeae</taxon>
        <taxon>Lithospermum</taxon>
    </lineage>
</organism>
<feature type="region of interest" description="Disordered" evidence="1">
    <location>
        <begin position="145"/>
        <end position="198"/>
    </location>
</feature>